<organism evidence="1">
    <name type="scientific">uncultured marine group II/III euryarchaeote KM3_76_C12</name>
    <dbReference type="NCBI Taxonomy" id="1456506"/>
    <lineage>
        <taxon>Archaea</taxon>
        <taxon>Methanobacteriati</taxon>
        <taxon>Methanobacteriota</taxon>
        <taxon>environmental samples</taxon>
    </lineage>
</organism>
<dbReference type="AlphaFoldDB" id="A0A075HMR7"/>
<protein>
    <recommendedName>
        <fullName evidence="2">Cyclase family protein</fullName>
    </recommendedName>
</protein>
<evidence type="ECO:0008006" key="2">
    <source>
        <dbReference type="Google" id="ProtNLM"/>
    </source>
</evidence>
<name>A0A075HMR7_9EURY</name>
<dbReference type="SUPFAM" id="SSF102198">
    <property type="entry name" value="Putative cyclase"/>
    <property type="match status" value="1"/>
</dbReference>
<proteinExistence type="predicted"/>
<sequence length="259" mass="29115">MQLTLTQNNRTYHVELESATCLAIPYDYDGEQPNFFNVPKGAASPYESDDFVGCVNGNKGCEVMVINQNIHCTGTHTECAGHIQNENIFINDVLTPGYILTELISVNPIDWVDTAESYHCPVAPDEKVITRRLIKDFVSQPVPGLVIRTLPNTPEKLDRKYDESNTPFFTTEAVQYILELGVIHLVVDLPTIDKTNDGGALGNHHLFFESDPPFKKSITEFAYIPNNLIDGQYFMEIEIPPMQLDAAPSRPFLYKFAEN</sequence>
<dbReference type="EMBL" id="KF901074">
    <property type="protein sequence ID" value="AIF17169.1"/>
    <property type="molecule type" value="Genomic_DNA"/>
</dbReference>
<evidence type="ECO:0000313" key="1">
    <source>
        <dbReference type="EMBL" id="AIF17169.1"/>
    </source>
</evidence>
<reference evidence="1" key="1">
    <citation type="journal article" date="2014" name="Genome Biol. Evol.">
        <title>Pangenome evidence for extensive interdomain horizontal transfer affecting lineage core and shell genes in uncultured planktonic thaumarchaeota and euryarchaeota.</title>
        <authorList>
            <person name="Deschamps P."/>
            <person name="Zivanovic Y."/>
            <person name="Moreira D."/>
            <person name="Rodriguez-Valera F."/>
            <person name="Lopez-Garcia P."/>
        </authorList>
    </citation>
    <scope>NUCLEOTIDE SEQUENCE</scope>
</reference>
<dbReference type="Pfam" id="PF04199">
    <property type="entry name" value="Cyclase"/>
    <property type="match status" value="1"/>
</dbReference>
<dbReference type="InterPro" id="IPR037175">
    <property type="entry name" value="KFase_sf"/>
</dbReference>
<dbReference type="GO" id="GO:0019441">
    <property type="term" value="P:L-tryptophan catabolic process to kynurenine"/>
    <property type="evidence" value="ECO:0007669"/>
    <property type="project" value="InterPro"/>
</dbReference>
<dbReference type="GO" id="GO:0004061">
    <property type="term" value="F:arylformamidase activity"/>
    <property type="evidence" value="ECO:0007669"/>
    <property type="project" value="InterPro"/>
</dbReference>
<dbReference type="Gene3D" id="3.50.30.50">
    <property type="entry name" value="Putative cyclase"/>
    <property type="match status" value="1"/>
</dbReference>
<dbReference type="InterPro" id="IPR007325">
    <property type="entry name" value="KFase/CYL"/>
</dbReference>
<accession>A0A075HMR7</accession>